<evidence type="ECO:0000313" key="4">
    <source>
        <dbReference type="Proteomes" id="UP000471435"/>
    </source>
</evidence>
<dbReference type="Proteomes" id="UP000471435">
    <property type="component" value="Unassembled WGS sequence"/>
</dbReference>
<dbReference type="InterPro" id="IPR001466">
    <property type="entry name" value="Beta-lactam-related"/>
</dbReference>
<evidence type="ECO:0000313" key="3">
    <source>
        <dbReference type="EMBL" id="MXP46029.1"/>
    </source>
</evidence>
<dbReference type="EMBL" id="WTYP01000001">
    <property type="protein sequence ID" value="MXP46029.1"/>
    <property type="molecule type" value="Genomic_DNA"/>
</dbReference>
<proteinExistence type="predicted"/>
<keyword evidence="4" id="KW-1185">Reference proteome</keyword>
<accession>A0A6I4UVX1</accession>
<evidence type="ECO:0000256" key="1">
    <source>
        <dbReference type="SAM" id="SignalP"/>
    </source>
</evidence>
<sequence length="557" mass="60829">MSFFAKFLLLVGALISFASSAAAQSLNTEAVDAMVKAYGPSDSPGISVAITRNGELIYEGWTGQADLERAVSISRETRFPIASISKQFTAFAIMKLVDEGKLSLDQEVRDFFPNIRKSGDGITVQHLLDHTSGLREINTITQVLGFSEASLVLPEAALAIILRQEGRNFDPGTNEEYSNTGYQLLAHIVERVSGMPFEEYLRSQVFEPLGMTKSFVQRDPAILTADLALSYDARRTSMYNYLYVSGIIGSSGIVSSPSDLAKWGHALNTGGVGNPSIITAMNKRTLLANGNTAVASNGQEFREFRGLKTWSHGGSSGGFRSFLLRIPDEKIAIAVIGNRSDFKKAAFAFDMAEALLADRLAPKVEQDMSPETTATLDTYVGDYQLFAGLIFSIRRDGDDLTFGVFGSENPAPLPRISKGVFLVDPVRDRRAEFHTFENGKATELRWQVSKDGFIRAPRVAMQPTPKAPSNPEAHVGIYYSDELQIGFEISSSEDGQLFVSSSLRSPVPLIPFQPGVLRANGNSPLTLLDFGVETDSPKDRVVVSTTLAENFVFERIK</sequence>
<gene>
    <name evidence="3" type="ORF">GRI43_01305</name>
</gene>
<feature type="chain" id="PRO_5026271268" evidence="1">
    <location>
        <begin position="24"/>
        <end position="557"/>
    </location>
</feature>
<organism evidence="3 4">
    <name type="scientific">Pontixanthobacter luteolus</name>
    <dbReference type="NCBI Taxonomy" id="295089"/>
    <lineage>
        <taxon>Bacteria</taxon>
        <taxon>Pseudomonadati</taxon>
        <taxon>Pseudomonadota</taxon>
        <taxon>Alphaproteobacteria</taxon>
        <taxon>Sphingomonadales</taxon>
        <taxon>Erythrobacteraceae</taxon>
        <taxon>Pontixanthobacter</taxon>
    </lineage>
</organism>
<dbReference type="RefSeq" id="WP_160729309.1">
    <property type="nucleotide sequence ID" value="NZ_WTYP01000001.1"/>
</dbReference>
<dbReference type="AlphaFoldDB" id="A0A6I4UVX1"/>
<feature type="signal peptide" evidence="1">
    <location>
        <begin position="1"/>
        <end position="23"/>
    </location>
</feature>
<dbReference type="InterPro" id="IPR012338">
    <property type="entry name" value="Beta-lactam/transpept-like"/>
</dbReference>
<protein>
    <submittedName>
        <fullName evidence="3">Serine hydrolase</fullName>
    </submittedName>
</protein>
<dbReference type="OrthoDB" id="9804448at2"/>
<keyword evidence="3" id="KW-0378">Hydrolase</keyword>
<evidence type="ECO:0000259" key="2">
    <source>
        <dbReference type="Pfam" id="PF00144"/>
    </source>
</evidence>
<keyword evidence="1" id="KW-0732">Signal</keyword>
<reference evidence="3 4" key="1">
    <citation type="submission" date="2019-12" db="EMBL/GenBank/DDBJ databases">
        <title>Genomic-based taxomic classification of the family Erythrobacteraceae.</title>
        <authorList>
            <person name="Xu L."/>
        </authorList>
    </citation>
    <scope>NUCLEOTIDE SEQUENCE [LARGE SCALE GENOMIC DNA]</scope>
    <source>
        <strain evidence="3 4">SW-109</strain>
    </source>
</reference>
<dbReference type="SUPFAM" id="SSF56601">
    <property type="entry name" value="beta-lactamase/transpeptidase-like"/>
    <property type="match status" value="1"/>
</dbReference>
<comment type="caution">
    <text evidence="3">The sequence shown here is derived from an EMBL/GenBank/DDBJ whole genome shotgun (WGS) entry which is preliminary data.</text>
</comment>
<name>A0A6I4UVX1_9SPHN</name>
<dbReference type="InterPro" id="IPR050491">
    <property type="entry name" value="AmpC-like"/>
</dbReference>
<dbReference type="Pfam" id="PF00144">
    <property type="entry name" value="Beta-lactamase"/>
    <property type="match status" value="1"/>
</dbReference>
<dbReference type="Gene3D" id="3.40.710.10">
    <property type="entry name" value="DD-peptidase/beta-lactamase superfamily"/>
    <property type="match status" value="1"/>
</dbReference>
<dbReference type="PANTHER" id="PTHR46825">
    <property type="entry name" value="D-ALANYL-D-ALANINE-CARBOXYPEPTIDASE/ENDOPEPTIDASE AMPH"/>
    <property type="match status" value="1"/>
</dbReference>
<dbReference type="GO" id="GO:0016787">
    <property type="term" value="F:hydrolase activity"/>
    <property type="evidence" value="ECO:0007669"/>
    <property type="project" value="UniProtKB-KW"/>
</dbReference>
<feature type="domain" description="Beta-lactamase-related" evidence="2">
    <location>
        <begin position="41"/>
        <end position="343"/>
    </location>
</feature>
<dbReference type="PANTHER" id="PTHR46825:SF9">
    <property type="entry name" value="BETA-LACTAMASE-RELATED DOMAIN-CONTAINING PROTEIN"/>
    <property type="match status" value="1"/>
</dbReference>